<dbReference type="OrthoDB" id="10258358at2759"/>
<keyword evidence="2" id="KW-1185">Reference proteome</keyword>
<evidence type="ECO:0000313" key="1">
    <source>
        <dbReference type="EMBL" id="KAG2199150.1"/>
    </source>
</evidence>
<dbReference type="Proteomes" id="UP000603453">
    <property type="component" value="Unassembled WGS sequence"/>
</dbReference>
<organism evidence="1 2">
    <name type="scientific">Mucor saturninus</name>
    <dbReference type="NCBI Taxonomy" id="64648"/>
    <lineage>
        <taxon>Eukaryota</taxon>
        <taxon>Fungi</taxon>
        <taxon>Fungi incertae sedis</taxon>
        <taxon>Mucoromycota</taxon>
        <taxon>Mucoromycotina</taxon>
        <taxon>Mucoromycetes</taxon>
        <taxon>Mucorales</taxon>
        <taxon>Mucorineae</taxon>
        <taxon>Mucoraceae</taxon>
        <taxon>Mucor</taxon>
    </lineage>
</organism>
<name>A0A8H7QVR8_9FUNG</name>
<reference evidence="1" key="1">
    <citation type="submission" date="2020-12" db="EMBL/GenBank/DDBJ databases">
        <title>Metabolic potential, ecology and presence of endohyphal bacteria is reflected in genomic diversity of Mucoromycotina.</title>
        <authorList>
            <person name="Muszewska A."/>
            <person name="Okrasinska A."/>
            <person name="Steczkiewicz K."/>
            <person name="Drgas O."/>
            <person name="Orlowska M."/>
            <person name="Perlinska-Lenart U."/>
            <person name="Aleksandrzak-Piekarczyk T."/>
            <person name="Szatraj K."/>
            <person name="Zielenkiewicz U."/>
            <person name="Pilsyk S."/>
            <person name="Malc E."/>
            <person name="Mieczkowski P."/>
            <person name="Kruszewska J.S."/>
            <person name="Biernat P."/>
            <person name="Pawlowska J."/>
        </authorList>
    </citation>
    <scope>NUCLEOTIDE SEQUENCE</scope>
    <source>
        <strain evidence="1">WA0000017839</strain>
    </source>
</reference>
<protein>
    <submittedName>
        <fullName evidence="1">Uncharacterized protein</fullName>
    </submittedName>
</protein>
<dbReference type="EMBL" id="JAEPRD010000100">
    <property type="protein sequence ID" value="KAG2199150.1"/>
    <property type="molecule type" value="Genomic_DNA"/>
</dbReference>
<sequence length="302" mass="33536">MSTKTALTNLAKKKYFTELPSLKVLSRPHDERSEVTVYVKGFLAEGDSPENFQDWMHSHRLLVLSSTHKWAPSALGYSWPSGTAGSHIPIPLASLGSTAYLIAKNLKQLKNLRFPTPASIAGAVALDVGIHATRLAYQYGVANETSQDRAEMLAWRLLDLRRKYDYLRVVGHSLGCRHIIPCTNKIVSFLFFIRPDSIHLCAPALVAPDIVNQIRKDTGGLGRIKTIIYHSKKDITLGILLRAILKGEQSIGEIGLPDQVGFEKDWMDPTVTSVDVSKSLGGFYVGAHTDYAEKFHYFAKPF</sequence>
<accession>A0A8H7QVR8</accession>
<gene>
    <name evidence="1" type="ORF">INT47_009889</name>
</gene>
<proteinExistence type="predicted"/>
<dbReference type="AlphaFoldDB" id="A0A8H7QVR8"/>
<comment type="caution">
    <text evidence="1">The sequence shown here is derived from an EMBL/GenBank/DDBJ whole genome shotgun (WGS) entry which is preliminary data.</text>
</comment>
<evidence type="ECO:0000313" key="2">
    <source>
        <dbReference type="Proteomes" id="UP000603453"/>
    </source>
</evidence>